<evidence type="ECO:0000256" key="4">
    <source>
        <dbReference type="ARBA" id="ARBA00023143"/>
    </source>
</evidence>
<comment type="subcellular location">
    <subcellularLocation>
        <location evidence="1 6">Bacterial flagellum basal body</location>
    </subcellularLocation>
</comment>
<evidence type="ECO:0000259" key="8">
    <source>
        <dbReference type="Pfam" id="PF06429"/>
    </source>
</evidence>
<dbReference type="InterPro" id="IPR001444">
    <property type="entry name" value="Flag_bb_rod_N"/>
</dbReference>
<evidence type="ECO:0000256" key="1">
    <source>
        <dbReference type="ARBA" id="ARBA00004117"/>
    </source>
</evidence>
<dbReference type="InterPro" id="IPR011491">
    <property type="entry name" value="FlgE_D2"/>
</dbReference>
<evidence type="ECO:0000259" key="7">
    <source>
        <dbReference type="Pfam" id="PF00460"/>
    </source>
</evidence>
<dbReference type="GO" id="GO:0071978">
    <property type="term" value="P:bacterial-type flagellum-dependent swarming motility"/>
    <property type="evidence" value="ECO:0007669"/>
    <property type="project" value="TreeGrafter"/>
</dbReference>
<dbReference type="InterPro" id="IPR012835">
    <property type="entry name" value="FlgE_epsilon"/>
</dbReference>
<dbReference type="Gene3D" id="2.60.98.20">
    <property type="entry name" value="Flagellar hook protein FlgE"/>
    <property type="match status" value="1"/>
</dbReference>
<keyword evidence="4 6" id="KW-0975">Bacterial flagellum</keyword>
<protein>
    <recommendedName>
        <fullName evidence="3 5">Flagellar hook protein FlgE</fullName>
    </recommendedName>
</protein>
<keyword evidence="12" id="KW-1185">Reference proteome</keyword>
<dbReference type="AlphaFoldDB" id="A0A1I5LFJ5"/>
<evidence type="ECO:0000313" key="12">
    <source>
        <dbReference type="Proteomes" id="UP000199227"/>
    </source>
</evidence>
<evidence type="ECO:0000256" key="5">
    <source>
        <dbReference type="NCBIfam" id="TIGR02489"/>
    </source>
</evidence>
<accession>A0A1I5LFJ5</accession>
<dbReference type="Pfam" id="PF06429">
    <property type="entry name" value="Flg_bbr_C"/>
    <property type="match status" value="1"/>
</dbReference>
<feature type="domain" description="Flagellar basal-body/hook protein C-terminal" evidence="8">
    <location>
        <begin position="716"/>
        <end position="759"/>
    </location>
</feature>
<dbReference type="InterPro" id="IPR053967">
    <property type="entry name" value="LlgE_F_G-like_D1"/>
</dbReference>
<dbReference type="Pfam" id="PF22692">
    <property type="entry name" value="LlgE_F_G_D1"/>
    <property type="match status" value="1"/>
</dbReference>
<dbReference type="Pfam" id="PF00460">
    <property type="entry name" value="Flg_bb_rod"/>
    <property type="match status" value="1"/>
</dbReference>
<dbReference type="InterPro" id="IPR037925">
    <property type="entry name" value="FlgE/F/G-like"/>
</dbReference>
<evidence type="ECO:0000256" key="6">
    <source>
        <dbReference type="RuleBase" id="RU362116"/>
    </source>
</evidence>
<evidence type="ECO:0000256" key="3">
    <source>
        <dbReference type="ARBA" id="ARBA00019015"/>
    </source>
</evidence>
<name>A0A1I5LFJ5_9BACT</name>
<dbReference type="NCBIfam" id="TIGR02489">
    <property type="entry name" value="flgE_epsilon"/>
    <property type="match status" value="1"/>
</dbReference>
<dbReference type="NCBIfam" id="TIGR03506">
    <property type="entry name" value="FlgEFG_subfam"/>
    <property type="match status" value="2"/>
</dbReference>
<dbReference type="InterPro" id="IPR020013">
    <property type="entry name" value="Flagellar_FlgE/F/G"/>
</dbReference>
<reference evidence="11 12" key="1">
    <citation type="submission" date="2016-10" db="EMBL/GenBank/DDBJ databases">
        <authorList>
            <person name="de Groot N.N."/>
        </authorList>
    </citation>
    <scope>NUCLEOTIDE SEQUENCE [LARGE SCALE GENOMIC DNA]</scope>
    <source>
        <strain evidence="11 12">EP1-55-1</strain>
    </source>
</reference>
<dbReference type="GO" id="GO:0044781">
    <property type="term" value="P:bacterial-type flagellum organization"/>
    <property type="evidence" value="ECO:0007669"/>
    <property type="project" value="InterPro"/>
</dbReference>
<dbReference type="Pfam" id="PF07559">
    <property type="entry name" value="FlgE_D2"/>
    <property type="match status" value="1"/>
</dbReference>
<evidence type="ECO:0000256" key="2">
    <source>
        <dbReference type="ARBA" id="ARBA00009677"/>
    </source>
</evidence>
<keyword evidence="11" id="KW-0966">Cell projection</keyword>
<sequence>MMRSLWAGVSGLQAHQIAMDVEGNNIANVNTTGFKYSRVNFSDLLSQTTKIATAPQGELGGKNPMQVGLGSQVGSITKIFKQGSIQTTDKNTDMAIQGDGFFVVSPDGGATYKYTRNGDFVFDADGNFVDSNGYVAQGWVRDPVTGIIDSTAPIQNIQIPPGLTTPARASSVVTLKANLNSGDTIVNKSPIYQLDSNRNWVDKNGDGIQTSDEIHDENDIGDTIFDLDENIYEQGQDFGSLFNANGEAFALQEGQGIWISAADATNSQNINAAAATKFHVKLNGVEINVDLNGTDDEKMSQIVNAINEYSNTTGIRASASGTTLNLLNDNKTGTEADSKNIKLEVQADDDSAISSVSVYTAYQYVYQKTPASYSPPSNDSTKQFFNTTEDLRHAIQTNFRLHTDYSGDGTIDATDKNDGVEVTINEEGKFQIANPTGDAFNADDGDEVVADGVDSDGDGNDTNQADTNANDWDLAISITSLTNATENISSNTKFTDAFAALQGNLPSGTGFRTSQQITAASHAASIDIFDSLGTKHTVRFEFVKVGYTEDGGTEWQMKISVPKPGDINGGIEPKNIAMGYVKFNSDGSLQNYSPTSVTFTANNGSTPNQNININLGDFGAFNGMTSFDNPSTTSGISQDGYPGGDLNGIRIDETGTIIGSFTNGRSFGLAQVAMANFANNEGLESEGGNTFIQTSNSGDPIIGAAATGKRGFIQASSLEMSNVDLSRSLTQMIIVQRGFQANSKTISTSDQMLQTLLQLKQ</sequence>
<feature type="domain" description="Flagellar basal body rod protein N-terminal" evidence="7">
    <location>
        <begin position="8"/>
        <end position="35"/>
    </location>
</feature>
<gene>
    <name evidence="11" type="ORF">SAMN05216234_10312</name>
</gene>
<dbReference type="EMBL" id="FOXB01000003">
    <property type="protein sequence ID" value="SFO96129.1"/>
    <property type="molecule type" value="Genomic_DNA"/>
</dbReference>
<dbReference type="RefSeq" id="WP_092910340.1">
    <property type="nucleotide sequence ID" value="NZ_CP136592.1"/>
</dbReference>
<dbReference type="Proteomes" id="UP000199227">
    <property type="component" value="Unassembled WGS sequence"/>
</dbReference>
<feature type="domain" description="Flagellar hook protein FlgE D2" evidence="9">
    <location>
        <begin position="516"/>
        <end position="641"/>
    </location>
</feature>
<proteinExistence type="inferred from homology"/>
<feature type="domain" description="Flagellar hook protein FlgE/F/G-like D1" evidence="10">
    <location>
        <begin position="95"/>
        <end position="164"/>
    </location>
</feature>
<evidence type="ECO:0000313" key="11">
    <source>
        <dbReference type="EMBL" id="SFO96129.1"/>
    </source>
</evidence>
<dbReference type="InterPro" id="IPR010930">
    <property type="entry name" value="Flg_bb/hook_C_dom"/>
</dbReference>
<dbReference type="Gene3D" id="3.30.70.2120">
    <property type="match status" value="1"/>
</dbReference>
<comment type="similarity">
    <text evidence="2 6">Belongs to the flagella basal body rod proteins family.</text>
</comment>
<keyword evidence="11" id="KW-0969">Cilium</keyword>
<dbReference type="OrthoDB" id="9804559at2"/>
<dbReference type="Pfam" id="PF21464">
    <property type="entry name" value="flgE_D3"/>
    <property type="match status" value="1"/>
</dbReference>
<dbReference type="GO" id="GO:0009425">
    <property type="term" value="C:bacterial-type flagellum basal body"/>
    <property type="evidence" value="ECO:0007669"/>
    <property type="project" value="UniProtKB-SubCell"/>
</dbReference>
<evidence type="ECO:0000259" key="10">
    <source>
        <dbReference type="Pfam" id="PF22692"/>
    </source>
</evidence>
<organism evidence="11 12">
    <name type="scientific">Hydrogenimonas thermophila</name>
    <dbReference type="NCBI Taxonomy" id="223786"/>
    <lineage>
        <taxon>Bacteria</taxon>
        <taxon>Pseudomonadati</taxon>
        <taxon>Campylobacterota</taxon>
        <taxon>Epsilonproteobacteria</taxon>
        <taxon>Campylobacterales</taxon>
        <taxon>Hydrogenimonadaceae</taxon>
        <taxon>Hydrogenimonas</taxon>
    </lineage>
</organism>
<dbReference type="SUPFAM" id="SSF117143">
    <property type="entry name" value="Flagellar hook protein flgE"/>
    <property type="match status" value="2"/>
</dbReference>
<evidence type="ECO:0000259" key="9">
    <source>
        <dbReference type="Pfam" id="PF07559"/>
    </source>
</evidence>
<dbReference type="PANTHER" id="PTHR30435:SF19">
    <property type="entry name" value="FLAGELLAR BASAL-BODY ROD PROTEIN FLGG"/>
    <property type="match status" value="1"/>
</dbReference>
<dbReference type="InterPro" id="IPR037058">
    <property type="entry name" value="Falgellar_hook_FlgE_sf"/>
</dbReference>
<dbReference type="STRING" id="223786.SAMN05216234_10312"/>
<keyword evidence="11" id="KW-0282">Flagellum</keyword>
<dbReference type="PANTHER" id="PTHR30435">
    <property type="entry name" value="FLAGELLAR PROTEIN"/>
    <property type="match status" value="1"/>
</dbReference>